<dbReference type="EMBL" id="JAWWNJ010000060">
    <property type="protein sequence ID" value="KAK7013226.1"/>
    <property type="molecule type" value="Genomic_DNA"/>
</dbReference>
<organism evidence="2 3">
    <name type="scientific">Favolaschia claudopus</name>
    <dbReference type="NCBI Taxonomy" id="2862362"/>
    <lineage>
        <taxon>Eukaryota</taxon>
        <taxon>Fungi</taxon>
        <taxon>Dikarya</taxon>
        <taxon>Basidiomycota</taxon>
        <taxon>Agaricomycotina</taxon>
        <taxon>Agaricomycetes</taxon>
        <taxon>Agaricomycetidae</taxon>
        <taxon>Agaricales</taxon>
        <taxon>Marasmiineae</taxon>
        <taxon>Mycenaceae</taxon>
        <taxon>Favolaschia</taxon>
    </lineage>
</organism>
<name>A0AAW0AK83_9AGAR</name>
<accession>A0AAW0AK83</accession>
<dbReference type="Proteomes" id="UP001362999">
    <property type="component" value="Unassembled WGS sequence"/>
</dbReference>
<evidence type="ECO:0000313" key="1">
    <source>
        <dbReference type="EMBL" id="KAK7013226.1"/>
    </source>
</evidence>
<sequence>MPVKVKTIFDSQGPNYASPARTHVVYLNCNAETMSISTQARGRNLASPHQGLYVFQVQHRNSDDLGSGATYAGLNRAPARLFN</sequence>
<gene>
    <name evidence="1" type="ORF">R3P38DRAFT_3207224</name>
    <name evidence="2" type="ORF">R3P38DRAFT_3207227</name>
</gene>
<comment type="caution">
    <text evidence="2">The sequence shown here is derived from an EMBL/GenBank/DDBJ whole genome shotgun (WGS) entry which is preliminary data.</text>
</comment>
<proteinExistence type="predicted"/>
<evidence type="ECO:0000313" key="3">
    <source>
        <dbReference type="Proteomes" id="UP001362999"/>
    </source>
</evidence>
<dbReference type="AlphaFoldDB" id="A0AAW0AK83"/>
<evidence type="ECO:0000313" key="2">
    <source>
        <dbReference type="EMBL" id="KAK7013230.1"/>
    </source>
</evidence>
<keyword evidence="3" id="KW-1185">Reference proteome</keyword>
<reference evidence="2 3" key="1">
    <citation type="journal article" date="2024" name="J Genomics">
        <title>Draft genome sequencing and assembly of Favolaschia claudopus CIRM-BRFM 2984 isolated from oak limbs.</title>
        <authorList>
            <person name="Navarro D."/>
            <person name="Drula E."/>
            <person name="Chaduli D."/>
            <person name="Cazenave R."/>
            <person name="Ahrendt S."/>
            <person name="Wang J."/>
            <person name="Lipzen A."/>
            <person name="Daum C."/>
            <person name="Barry K."/>
            <person name="Grigoriev I.V."/>
            <person name="Favel A."/>
            <person name="Rosso M.N."/>
            <person name="Martin F."/>
        </authorList>
    </citation>
    <scope>NUCLEOTIDE SEQUENCE [LARGE SCALE GENOMIC DNA]</scope>
    <source>
        <strain evidence="2 3">CIRM-BRFM 2984</strain>
    </source>
</reference>
<protein>
    <submittedName>
        <fullName evidence="2">Uncharacterized protein</fullName>
    </submittedName>
</protein>
<dbReference type="EMBL" id="JAWWNJ010000060">
    <property type="protein sequence ID" value="KAK7013230.1"/>
    <property type="molecule type" value="Genomic_DNA"/>
</dbReference>